<dbReference type="InterPro" id="IPR051202">
    <property type="entry name" value="Peptidase_C40"/>
</dbReference>
<dbReference type="SUPFAM" id="SSF54001">
    <property type="entry name" value="Cysteine proteinases"/>
    <property type="match status" value="1"/>
</dbReference>
<keyword evidence="8" id="KW-1185">Reference proteome</keyword>
<evidence type="ECO:0000256" key="4">
    <source>
        <dbReference type="ARBA" id="ARBA00022807"/>
    </source>
</evidence>
<feature type="signal peptide" evidence="5">
    <location>
        <begin position="1"/>
        <end position="20"/>
    </location>
</feature>
<dbReference type="AlphaFoldDB" id="A0A9E6PIA3"/>
<dbReference type="PROSITE" id="PS51257">
    <property type="entry name" value="PROKAR_LIPOPROTEIN"/>
    <property type="match status" value="1"/>
</dbReference>
<evidence type="ECO:0000313" key="8">
    <source>
        <dbReference type="Proteomes" id="UP000634530"/>
    </source>
</evidence>
<evidence type="ECO:0000256" key="2">
    <source>
        <dbReference type="ARBA" id="ARBA00022670"/>
    </source>
</evidence>
<dbReference type="InterPro" id="IPR000064">
    <property type="entry name" value="NLP_P60_dom"/>
</dbReference>
<evidence type="ECO:0000313" key="7">
    <source>
        <dbReference type="EMBL" id="QXI27277.1"/>
    </source>
</evidence>
<sequence>MSISARIALVALTALLGACASHPPPAPAPVARPVVFASPQPSSQEADDVLFRALGLVGTPYRWGGNTPDSGFDCSGLISYVYRDMAGINLPRSTREMIVMRAPDVSQDALQTGDLIFFATNGGSQVSHAGIYVGEGRFVHAPATGGTVKLDSLSKAYWQRAYLNAKRVLPAEHLARNP</sequence>
<dbReference type="RefSeq" id="WP_186685173.1">
    <property type="nucleotide sequence ID" value="NZ_CP077093.1"/>
</dbReference>
<dbReference type="EMBL" id="CP077093">
    <property type="protein sequence ID" value="QXI27277.1"/>
    <property type="molecule type" value="Genomic_DNA"/>
</dbReference>
<dbReference type="Proteomes" id="UP000634530">
    <property type="component" value="Chromosome"/>
</dbReference>
<comment type="similarity">
    <text evidence="1">Belongs to the peptidase C40 family.</text>
</comment>
<dbReference type="PANTHER" id="PTHR47053:SF1">
    <property type="entry name" value="MUREIN DD-ENDOPEPTIDASE MEPH-RELATED"/>
    <property type="match status" value="1"/>
</dbReference>
<keyword evidence="2" id="KW-0645">Protease</keyword>
<dbReference type="KEGG" id="pvw:HU752_025695"/>
<dbReference type="InterPro" id="IPR038765">
    <property type="entry name" value="Papain-like_cys_pep_sf"/>
</dbReference>
<gene>
    <name evidence="7" type="ORF">HU752_025695</name>
</gene>
<feature type="chain" id="PRO_5038495701" evidence="5">
    <location>
        <begin position="21"/>
        <end position="178"/>
    </location>
</feature>
<evidence type="ECO:0000256" key="1">
    <source>
        <dbReference type="ARBA" id="ARBA00007074"/>
    </source>
</evidence>
<evidence type="ECO:0000259" key="6">
    <source>
        <dbReference type="PROSITE" id="PS51935"/>
    </source>
</evidence>
<name>A0A9E6PIA3_9PSED</name>
<evidence type="ECO:0000256" key="5">
    <source>
        <dbReference type="SAM" id="SignalP"/>
    </source>
</evidence>
<evidence type="ECO:0000256" key="3">
    <source>
        <dbReference type="ARBA" id="ARBA00022801"/>
    </source>
</evidence>
<dbReference type="GO" id="GO:0008234">
    <property type="term" value="F:cysteine-type peptidase activity"/>
    <property type="evidence" value="ECO:0007669"/>
    <property type="project" value="UniProtKB-KW"/>
</dbReference>
<keyword evidence="4" id="KW-0788">Thiol protease</keyword>
<accession>A0A9E6PIA3</accession>
<keyword evidence="5" id="KW-0732">Signal</keyword>
<organism evidence="7 8">
    <name type="scientific">Pseudomonas vanderleydeniana</name>
    <dbReference type="NCBI Taxonomy" id="2745495"/>
    <lineage>
        <taxon>Bacteria</taxon>
        <taxon>Pseudomonadati</taxon>
        <taxon>Pseudomonadota</taxon>
        <taxon>Gammaproteobacteria</taxon>
        <taxon>Pseudomonadales</taxon>
        <taxon>Pseudomonadaceae</taxon>
        <taxon>Pseudomonas</taxon>
    </lineage>
</organism>
<dbReference type="Pfam" id="PF00877">
    <property type="entry name" value="NLPC_P60"/>
    <property type="match status" value="1"/>
</dbReference>
<keyword evidence="3" id="KW-0378">Hydrolase</keyword>
<dbReference type="PANTHER" id="PTHR47053">
    <property type="entry name" value="MUREIN DD-ENDOPEPTIDASE MEPH-RELATED"/>
    <property type="match status" value="1"/>
</dbReference>
<dbReference type="GO" id="GO:0006508">
    <property type="term" value="P:proteolysis"/>
    <property type="evidence" value="ECO:0007669"/>
    <property type="project" value="UniProtKB-KW"/>
</dbReference>
<feature type="domain" description="NlpC/P60" evidence="6">
    <location>
        <begin position="43"/>
        <end position="169"/>
    </location>
</feature>
<proteinExistence type="inferred from homology"/>
<protein>
    <submittedName>
        <fullName evidence="7">C40 family peptidase</fullName>
    </submittedName>
</protein>
<dbReference type="PROSITE" id="PS51935">
    <property type="entry name" value="NLPC_P60"/>
    <property type="match status" value="1"/>
</dbReference>
<reference evidence="7 8" key="1">
    <citation type="journal article" date="2020" name="Microorganisms">
        <title>Reliable Identification of Environmental Pseudomonas Isolates Using the rpoD Gene.</title>
        <authorList>
            <consortium name="The Broad Institute Genome Sequencing Platform"/>
            <person name="Girard L."/>
            <person name="Lood C."/>
            <person name="Rokni-Zadeh H."/>
            <person name="van Noort V."/>
            <person name="Lavigne R."/>
            <person name="De Mot R."/>
        </authorList>
    </citation>
    <scope>NUCLEOTIDE SEQUENCE [LARGE SCALE GENOMIC DNA]</scope>
    <source>
        <strain evidence="7 8">RW8P3</strain>
    </source>
</reference>
<dbReference type="Gene3D" id="3.90.1720.10">
    <property type="entry name" value="endopeptidase domain like (from Nostoc punctiforme)"/>
    <property type="match status" value="1"/>
</dbReference>
<reference evidence="7 8" key="2">
    <citation type="journal article" date="2021" name="Microorganisms">
        <title>The Ever-Expanding Pseudomonas Genus: Description of 43 New Species and Partition of the Pseudomonas putida Group.</title>
        <authorList>
            <person name="Girard L."/>
            <person name="Lood C."/>
            <person name="Hofte M."/>
            <person name="Vandamme P."/>
            <person name="Rokni-Zadeh H."/>
            <person name="van Noort V."/>
            <person name="Lavigne R."/>
            <person name="De Mot R."/>
        </authorList>
    </citation>
    <scope>NUCLEOTIDE SEQUENCE [LARGE SCALE GENOMIC DNA]</scope>
    <source>
        <strain evidence="7 8">RW8P3</strain>
    </source>
</reference>